<proteinExistence type="inferred from homology"/>
<gene>
    <name evidence="2" type="ORF">A3F00_00395</name>
</gene>
<dbReference type="EMBL" id="MFDE01000023">
    <property type="protein sequence ID" value="OGE38353.1"/>
    <property type="molecule type" value="Genomic_DNA"/>
</dbReference>
<evidence type="ECO:0000313" key="2">
    <source>
        <dbReference type="EMBL" id="OGE38353.1"/>
    </source>
</evidence>
<dbReference type="PIRSF" id="PIRSF000390">
    <property type="entry name" value="PLP_StrS"/>
    <property type="match status" value="1"/>
</dbReference>
<dbReference type="InterPro" id="IPR015424">
    <property type="entry name" value="PyrdxlP-dep_Trfase"/>
</dbReference>
<protein>
    <recommendedName>
        <fullName evidence="4">DegT/DnrJ/EryC1/StrS aminotransferase</fullName>
    </recommendedName>
</protein>
<dbReference type="InterPro" id="IPR000653">
    <property type="entry name" value="DegT/StrS_aminotransferase"/>
</dbReference>
<comment type="caution">
    <text evidence="2">The sequence shown here is derived from an EMBL/GenBank/DDBJ whole genome shotgun (WGS) entry which is preliminary data.</text>
</comment>
<dbReference type="GO" id="GO:0000271">
    <property type="term" value="P:polysaccharide biosynthetic process"/>
    <property type="evidence" value="ECO:0007669"/>
    <property type="project" value="TreeGrafter"/>
</dbReference>
<dbReference type="GO" id="GO:0008483">
    <property type="term" value="F:transaminase activity"/>
    <property type="evidence" value="ECO:0007669"/>
    <property type="project" value="TreeGrafter"/>
</dbReference>
<dbReference type="Gene3D" id="3.90.1150.10">
    <property type="entry name" value="Aspartate Aminotransferase, domain 1"/>
    <property type="match status" value="1"/>
</dbReference>
<dbReference type="Gene3D" id="3.40.640.10">
    <property type="entry name" value="Type I PLP-dependent aspartate aminotransferase-like (Major domain)"/>
    <property type="match status" value="1"/>
</dbReference>
<dbReference type="Proteomes" id="UP000176527">
    <property type="component" value="Unassembled WGS sequence"/>
</dbReference>
<comment type="similarity">
    <text evidence="1">Belongs to the DegT/DnrJ/EryC1 family.</text>
</comment>
<dbReference type="PANTHER" id="PTHR30244">
    <property type="entry name" value="TRANSAMINASE"/>
    <property type="match status" value="1"/>
</dbReference>
<dbReference type="Pfam" id="PF01041">
    <property type="entry name" value="DegT_DnrJ_EryC1"/>
    <property type="match status" value="1"/>
</dbReference>
<evidence type="ECO:0000313" key="3">
    <source>
        <dbReference type="Proteomes" id="UP000176527"/>
    </source>
</evidence>
<dbReference type="SUPFAM" id="SSF53383">
    <property type="entry name" value="PLP-dependent transferases"/>
    <property type="match status" value="1"/>
</dbReference>
<evidence type="ECO:0008006" key="4">
    <source>
        <dbReference type="Google" id="ProtNLM"/>
    </source>
</evidence>
<evidence type="ECO:0000256" key="1">
    <source>
        <dbReference type="RuleBase" id="RU004508"/>
    </source>
</evidence>
<dbReference type="AlphaFoldDB" id="A0A1F5KBM8"/>
<name>A0A1F5KBM8_9BACT</name>
<dbReference type="PANTHER" id="PTHR30244:SF34">
    <property type="entry name" value="DTDP-4-AMINO-4,6-DIDEOXYGALACTOSE TRANSAMINASE"/>
    <property type="match status" value="1"/>
</dbReference>
<reference evidence="2 3" key="1">
    <citation type="journal article" date="2016" name="Nat. Commun.">
        <title>Thousands of microbial genomes shed light on interconnected biogeochemical processes in an aquifer system.</title>
        <authorList>
            <person name="Anantharaman K."/>
            <person name="Brown C.T."/>
            <person name="Hug L.A."/>
            <person name="Sharon I."/>
            <person name="Castelle C.J."/>
            <person name="Probst A.J."/>
            <person name="Thomas B.C."/>
            <person name="Singh A."/>
            <person name="Wilkins M.J."/>
            <person name="Karaoz U."/>
            <person name="Brodie E.L."/>
            <person name="Williams K.H."/>
            <person name="Hubbard S.S."/>
            <person name="Banfield J.F."/>
        </authorList>
    </citation>
    <scope>NUCLEOTIDE SEQUENCE [LARGE SCALE GENOMIC DNA]</scope>
</reference>
<keyword evidence="1" id="KW-0663">Pyridoxal phosphate</keyword>
<dbReference type="GO" id="GO:0030170">
    <property type="term" value="F:pyridoxal phosphate binding"/>
    <property type="evidence" value="ECO:0007669"/>
    <property type="project" value="TreeGrafter"/>
</dbReference>
<sequence length="391" mass="45142">MIKLIKSTFYNEKLTKEKLCEFILKSEQLSFGSECKKFEQNFAKYQGRKYCVTFNSGSSANLALIQALINMNKVKKQDQAAFSAVTWATNTMPLIQAGLIPIPVDAELETLNVSSRTLGVTLKKFPNIKMLFLTNLLGFCDDIDEIQKICQKQKILLIEDNCESLGTVYKGKKLGNFSFASTFSFYVGHNMSTIEGGAVCTDDEDLYVMLHIVRAHGWDRNLDPKFQKKLREKYQVDPFYGIFTFYDLGYNLRPTEITAFLGNFQLNFIDEIVKKRYENFRKIAIPLYLQTDKYYRIKYDHIELLSNFAIPLICKSKEIKEELIKNCQGKIEIRPILGGNILRQPISSKYLKDYQKILTPNADIIHDLGFYFGNNPEMTKEEIIQIYSTFL</sequence>
<dbReference type="InterPro" id="IPR015421">
    <property type="entry name" value="PyrdxlP-dep_Trfase_major"/>
</dbReference>
<dbReference type="InterPro" id="IPR015422">
    <property type="entry name" value="PyrdxlP-dep_Trfase_small"/>
</dbReference>
<organism evidence="2 3">
    <name type="scientific">Candidatus Daviesbacteria bacterium RIFCSPHIGHO2_12_FULL_37_11</name>
    <dbReference type="NCBI Taxonomy" id="1797777"/>
    <lineage>
        <taxon>Bacteria</taxon>
        <taxon>Candidatus Daviesiibacteriota</taxon>
    </lineage>
</organism>
<accession>A0A1F5KBM8</accession>